<dbReference type="GO" id="GO:0050265">
    <property type="term" value="F:RNA uridylyltransferase activity"/>
    <property type="evidence" value="ECO:0007669"/>
    <property type="project" value="TreeGrafter"/>
</dbReference>
<dbReference type="AlphaFoldDB" id="A0A0K0EVE1"/>
<evidence type="ECO:0000313" key="4">
    <source>
        <dbReference type="WBParaSite" id="SVE_0049100.1"/>
    </source>
</evidence>
<evidence type="ECO:0000259" key="2">
    <source>
        <dbReference type="Pfam" id="PF22600"/>
    </source>
</evidence>
<keyword evidence="1" id="KW-0175">Coiled coil</keyword>
<evidence type="ECO:0000313" key="3">
    <source>
        <dbReference type="Proteomes" id="UP000035680"/>
    </source>
</evidence>
<dbReference type="Gene3D" id="1.10.1410.10">
    <property type="match status" value="1"/>
</dbReference>
<dbReference type="WBParaSite" id="SVE_0049100.1">
    <property type="protein sequence ID" value="SVE_0049100.1"/>
    <property type="gene ID" value="SVE_0049100"/>
</dbReference>
<proteinExistence type="predicted"/>
<name>A0A0K0EVE1_STRVS</name>
<organism evidence="3 4">
    <name type="scientific">Strongyloides venezuelensis</name>
    <name type="common">Threadworm</name>
    <dbReference type="NCBI Taxonomy" id="75913"/>
    <lineage>
        <taxon>Eukaryota</taxon>
        <taxon>Metazoa</taxon>
        <taxon>Ecdysozoa</taxon>
        <taxon>Nematoda</taxon>
        <taxon>Chromadorea</taxon>
        <taxon>Rhabditida</taxon>
        <taxon>Tylenchina</taxon>
        <taxon>Panagrolaimomorpha</taxon>
        <taxon>Strongyloidoidea</taxon>
        <taxon>Strongyloididae</taxon>
        <taxon>Strongyloides</taxon>
    </lineage>
</organism>
<dbReference type="Proteomes" id="UP000035680">
    <property type="component" value="Unassembled WGS sequence"/>
</dbReference>
<protein>
    <submittedName>
        <fullName evidence="4">NTP_transf_2 domain-containing protein</fullName>
    </submittedName>
</protein>
<accession>A0A0K0EVE1</accession>
<keyword evidence="3" id="KW-1185">Reference proteome</keyword>
<feature type="domain" description="Poly(A) RNA polymerase mitochondrial-like central palm" evidence="2">
    <location>
        <begin position="45"/>
        <end position="204"/>
    </location>
</feature>
<dbReference type="InterPro" id="IPR043519">
    <property type="entry name" value="NT_sf"/>
</dbReference>
<dbReference type="InterPro" id="IPR054708">
    <property type="entry name" value="MTPAP-like_central"/>
</dbReference>
<dbReference type="SUPFAM" id="SSF81631">
    <property type="entry name" value="PAP/OAS1 substrate-binding domain"/>
    <property type="match status" value="1"/>
</dbReference>
<dbReference type="Gene3D" id="3.30.460.10">
    <property type="entry name" value="Beta Polymerase, domain 2"/>
    <property type="match status" value="1"/>
</dbReference>
<evidence type="ECO:0000256" key="1">
    <source>
        <dbReference type="SAM" id="Coils"/>
    </source>
</evidence>
<dbReference type="STRING" id="75913.A0A0K0EVE1"/>
<dbReference type="GO" id="GO:0031123">
    <property type="term" value="P:RNA 3'-end processing"/>
    <property type="evidence" value="ECO:0007669"/>
    <property type="project" value="TreeGrafter"/>
</dbReference>
<feature type="coiled-coil region" evidence="1">
    <location>
        <begin position="45"/>
        <end position="72"/>
    </location>
</feature>
<sequence length="393" mass="44735">MLFLYNKNNLFSTIKSVSTRFLQSSVYASDKSVKNIGSSAYESAILKFNDKLQILEEKLETADKIRKNVHETIVKKSAQKVNLLEKCICSKKSSLLTAGSVATGLTISDNSDVDVVFVVLDDELNNFSRDFKNNVGFRDKFMKLVGQIIRADERIWNNKKNRMSTLYDAKVPIIKLYFGDGTKIDIQFCNHHTLKNTNLLRYYAASDPRYRKVYIYVKNLLSCLDLLDGEKGLLTSYQISVLVAHFLQKPFKNQKPILPIIPQVCSSFVSPNLSIEKVIENLNKPVDTSGIQSLINPKPLASHLAMQFIDYFAEFDFLSYAILMNKADPVEIFPVDLSPKLQLFDLYSNKSVSNGDRALKALSMNLKYVRNSIKKGFFIDSFPDFAEEKFLKE</sequence>
<dbReference type="PANTHER" id="PTHR12271">
    <property type="entry name" value="POLY A POLYMERASE CID PAP -RELATED"/>
    <property type="match status" value="1"/>
</dbReference>
<reference evidence="4" key="2">
    <citation type="submission" date="2015-08" db="UniProtKB">
        <authorList>
            <consortium name="WormBaseParasite"/>
        </authorList>
    </citation>
    <scope>IDENTIFICATION</scope>
</reference>
<reference evidence="3" key="1">
    <citation type="submission" date="2014-07" db="EMBL/GenBank/DDBJ databases">
        <authorList>
            <person name="Martin A.A"/>
            <person name="De Silva N."/>
        </authorList>
    </citation>
    <scope>NUCLEOTIDE SEQUENCE</scope>
</reference>
<dbReference type="SUPFAM" id="SSF81301">
    <property type="entry name" value="Nucleotidyltransferase"/>
    <property type="match status" value="1"/>
</dbReference>
<dbReference type="PANTHER" id="PTHR12271:SF12">
    <property type="entry name" value="POLYMERASE NUCLEOTIDYL TRANSFERASE DOMAIN-CONTAINING PROTEIN"/>
    <property type="match status" value="1"/>
</dbReference>
<dbReference type="Pfam" id="PF22600">
    <property type="entry name" value="MTPAP-like_central"/>
    <property type="match status" value="1"/>
</dbReference>